<proteinExistence type="predicted"/>
<accession>A0A858QAD8</accession>
<reference evidence="3" key="1">
    <citation type="submission" date="2019-12" db="EMBL/GenBank/DDBJ databases">
        <authorList>
            <person name="Awala S.I."/>
            <person name="Rhee S.K."/>
        </authorList>
    </citation>
    <scope>NUCLEOTIDE SEQUENCE [LARGE SCALE GENOMIC DNA]</scope>
    <source>
        <strain evidence="3">IM1</strain>
    </source>
</reference>
<keyword evidence="1" id="KW-0732">Signal</keyword>
<dbReference type="EMBL" id="CP046565">
    <property type="protein sequence ID" value="QJD30674.1"/>
    <property type="molecule type" value="Genomic_DNA"/>
</dbReference>
<dbReference type="AlphaFoldDB" id="A0A858QAD8"/>
<name>A0A858QAD8_9GAMM</name>
<organism evidence="2 3">
    <name type="scientific">Methylococcus geothermalis</name>
    <dbReference type="NCBI Taxonomy" id="2681310"/>
    <lineage>
        <taxon>Bacteria</taxon>
        <taxon>Pseudomonadati</taxon>
        <taxon>Pseudomonadota</taxon>
        <taxon>Gammaproteobacteria</taxon>
        <taxon>Methylococcales</taxon>
        <taxon>Methylococcaceae</taxon>
        <taxon>Methylococcus</taxon>
    </lineage>
</organism>
<gene>
    <name evidence="2" type="ORF">GNH96_12275</name>
</gene>
<evidence type="ECO:0000256" key="1">
    <source>
        <dbReference type="SAM" id="SignalP"/>
    </source>
</evidence>
<evidence type="ECO:0000313" key="2">
    <source>
        <dbReference type="EMBL" id="QJD30674.1"/>
    </source>
</evidence>
<keyword evidence="3" id="KW-1185">Reference proteome</keyword>
<protein>
    <recommendedName>
        <fullName evidence="4">Lipoprotein</fullName>
    </recommendedName>
</protein>
<dbReference type="Proteomes" id="UP000503004">
    <property type="component" value="Chromosome"/>
</dbReference>
<sequence length="131" mass="14837">MRIPKWGLLSIFPFQALALVGCAASNEKIETVEELLAAAGFQIFYAQSPQQQAHLDAIPQRQLVSHRVKDTLTYLYADNEHCDCVYVGDQAAQDRLRQLAAEKRQADWQVEASELRLDWTMNPAVWGGMYP</sequence>
<dbReference type="KEGG" id="metu:GNH96_12275"/>
<feature type="signal peptide" evidence="1">
    <location>
        <begin position="1"/>
        <end position="18"/>
    </location>
</feature>
<feature type="chain" id="PRO_5032592037" description="Lipoprotein" evidence="1">
    <location>
        <begin position="19"/>
        <end position="131"/>
    </location>
</feature>
<dbReference type="PROSITE" id="PS51257">
    <property type="entry name" value="PROKAR_LIPOPROTEIN"/>
    <property type="match status" value="1"/>
</dbReference>
<evidence type="ECO:0008006" key="4">
    <source>
        <dbReference type="Google" id="ProtNLM"/>
    </source>
</evidence>
<dbReference type="RefSeq" id="WP_169603950.1">
    <property type="nucleotide sequence ID" value="NZ_CP046565.1"/>
</dbReference>
<evidence type="ECO:0000313" key="3">
    <source>
        <dbReference type="Proteomes" id="UP000503004"/>
    </source>
</evidence>